<dbReference type="GO" id="GO:0004731">
    <property type="term" value="F:purine-nucleoside phosphorylase activity"/>
    <property type="evidence" value="ECO:0007669"/>
    <property type="project" value="UniProtKB-EC"/>
</dbReference>
<evidence type="ECO:0000313" key="8">
    <source>
        <dbReference type="EMBL" id="OIZ95605.1"/>
    </source>
</evidence>
<dbReference type="EMBL" id="LUKY01000030">
    <property type="protein sequence ID" value="OIZ95605.1"/>
    <property type="molecule type" value="Genomic_DNA"/>
</dbReference>
<gene>
    <name evidence="8" type="ORF">A1D18_01595</name>
</gene>
<dbReference type="EC" id="2.4.2.1" evidence="5"/>
<dbReference type="NCBIfam" id="TIGR01700">
    <property type="entry name" value="PNPH"/>
    <property type="match status" value="1"/>
</dbReference>
<dbReference type="PANTHER" id="PTHR11904:SF9">
    <property type="entry name" value="PURINE NUCLEOSIDE PHOSPHORYLASE-RELATED"/>
    <property type="match status" value="1"/>
</dbReference>
<keyword evidence="3 5" id="KW-0328">Glycosyltransferase</keyword>
<evidence type="ECO:0000256" key="5">
    <source>
        <dbReference type="PIRNR" id="PIRNR000477"/>
    </source>
</evidence>
<dbReference type="RefSeq" id="WP_071662076.1">
    <property type="nucleotide sequence ID" value="NZ_LUKY01000030.1"/>
</dbReference>
<feature type="binding site" evidence="6">
    <location>
        <position position="114"/>
    </location>
    <ligand>
        <name>phosphate</name>
        <dbReference type="ChEBI" id="CHEBI:43474"/>
    </ligand>
</feature>
<dbReference type="GO" id="GO:0009116">
    <property type="term" value="P:nucleoside metabolic process"/>
    <property type="evidence" value="ECO:0007669"/>
    <property type="project" value="InterPro"/>
</dbReference>
<dbReference type="NCBIfam" id="TIGR01697">
    <property type="entry name" value="PNPH-PUNA-XAPA"/>
    <property type="match status" value="1"/>
</dbReference>
<reference evidence="8 9" key="1">
    <citation type="submission" date="2016-03" db="EMBL/GenBank/DDBJ databases">
        <title>Comparative genomics of Rickettsiella.</title>
        <authorList>
            <person name="Chandler C."/>
            <person name="Wang Y."/>
        </authorList>
    </citation>
    <scope>NUCLEOTIDE SEQUENCE [LARGE SCALE GENOMIC DNA]</scope>
    <source>
        <strain evidence="8 9">RCFS May 2013</strain>
    </source>
</reference>
<organism evidence="8 9">
    <name type="scientific">Candidatus Rickettsiella isopodorum</name>
    <dbReference type="NCBI Taxonomy" id="1225476"/>
    <lineage>
        <taxon>Bacteria</taxon>
        <taxon>Pseudomonadati</taxon>
        <taxon>Pseudomonadota</taxon>
        <taxon>Gammaproteobacteria</taxon>
        <taxon>Legionellales</taxon>
        <taxon>Coxiellaceae</taxon>
        <taxon>Rickettsiella</taxon>
    </lineage>
</organism>
<evidence type="ECO:0000256" key="6">
    <source>
        <dbReference type="PIRSR" id="PIRSR000477-2"/>
    </source>
</evidence>
<comment type="pathway">
    <text evidence="1 5">Purine metabolism; purine nucleoside salvage.</text>
</comment>
<feature type="binding site" evidence="6">
    <location>
        <position position="31"/>
    </location>
    <ligand>
        <name>phosphate</name>
        <dbReference type="ChEBI" id="CHEBI:43474"/>
    </ligand>
</feature>
<accession>A0A1J8PKG2</accession>
<keyword evidence="4 5" id="KW-0808">Transferase</keyword>
<keyword evidence="9" id="KW-1185">Reference proteome</keyword>
<dbReference type="SUPFAM" id="SSF53167">
    <property type="entry name" value="Purine and uridine phosphorylases"/>
    <property type="match status" value="1"/>
</dbReference>
<evidence type="ECO:0000256" key="3">
    <source>
        <dbReference type="ARBA" id="ARBA00022676"/>
    </source>
</evidence>
<comment type="caution">
    <text evidence="8">The sequence shown here is derived from an EMBL/GenBank/DDBJ whole genome shotgun (WGS) entry which is preliminary data.</text>
</comment>
<feature type="binding site" evidence="6">
    <location>
        <position position="236"/>
    </location>
    <ligand>
        <name>a purine D-ribonucleoside</name>
        <dbReference type="ChEBI" id="CHEBI:142355"/>
    </ligand>
</feature>
<comment type="function">
    <text evidence="5">The purine nucleoside phosphorylases catalyze the phosphorolytic breakdown of the N-glycosidic bond in the beta-(deoxy)ribonucleoside molecules, with the formation of the corresponding free purine bases and pentose-1-phosphate.</text>
</comment>
<feature type="binding site" evidence="6">
    <location>
        <position position="194"/>
    </location>
    <ligand>
        <name>a purine D-ribonucleoside</name>
        <dbReference type="ChEBI" id="CHEBI:142355"/>
    </ligand>
</feature>
<feature type="binding site" evidence="6">
    <location>
        <begin position="82"/>
        <end position="84"/>
    </location>
    <ligand>
        <name>phosphate</name>
        <dbReference type="ChEBI" id="CHEBI:43474"/>
    </ligand>
</feature>
<dbReference type="PANTHER" id="PTHR11904">
    <property type="entry name" value="METHYLTHIOADENOSINE/PURINE NUCLEOSIDE PHOSPHORYLASE"/>
    <property type="match status" value="1"/>
</dbReference>
<dbReference type="Gene3D" id="3.40.50.1580">
    <property type="entry name" value="Nucleoside phosphorylase domain"/>
    <property type="match status" value="1"/>
</dbReference>
<feature type="binding site" evidence="6">
    <location>
        <position position="62"/>
    </location>
    <ligand>
        <name>phosphate</name>
        <dbReference type="ChEBI" id="CHEBI:43474"/>
    </ligand>
</feature>
<feature type="domain" description="Nucleoside phosphorylase" evidence="7">
    <location>
        <begin position="24"/>
        <end position="270"/>
    </location>
</feature>
<dbReference type="InterPro" id="IPR000845">
    <property type="entry name" value="Nucleoside_phosphorylase_d"/>
</dbReference>
<evidence type="ECO:0000256" key="1">
    <source>
        <dbReference type="ARBA" id="ARBA00005058"/>
    </source>
</evidence>
<dbReference type="AlphaFoldDB" id="A0A1J8PKG2"/>
<dbReference type="InterPro" id="IPR011270">
    <property type="entry name" value="Pur_Nuc_Pase_Ino/Guo-sp"/>
</dbReference>
<dbReference type="NCBIfam" id="NF006054">
    <property type="entry name" value="PRK08202.1"/>
    <property type="match status" value="1"/>
</dbReference>
<dbReference type="UniPathway" id="UPA00606"/>
<evidence type="ECO:0000259" key="7">
    <source>
        <dbReference type="Pfam" id="PF01048"/>
    </source>
</evidence>
<evidence type="ECO:0000256" key="2">
    <source>
        <dbReference type="ARBA" id="ARBA00006751"/>
    </source>
</evidence>
<dbReference type="GO" id="GO:0005737">
    <property type="term" value="C:cytoplasm"/>
    <property type="evidence" value="ECO:0007669"/>
    <property type="project" value="TreeGrafter"/>
</dbReference>
<sequence>MTAHASPQPLAQSILKRRPDFQPKIGIILGSGLADIADKMTDCISIPYAELTGFPLSSVVGHHGKMILGYLNKIPIVCCQGRVHPYEGMQGKDFKLFIRTLKCLGCHTLIMTNAVGSLNKNVKSGQLVLISDHINLHPMNPLIGPNDEEFGPRFFPMDDAYDLGIRHLIQQTAKKLSIPLNEGVYVSVLGPNFETPAEIRAFRQLGADVVGMSTVPEVIVARHCGLKVAVISVVTNLAAGLSDEPITHEGTVHFAAKASDHLGRLLESVVVSIANSPKFQCEE</sequence>
<dbReference type="InterPro" id="IPR035994">
    <property type="entry name" value="Nucleoside_phosphorylase_sf"/>
</dbReference>
<dbReference type="Proteomes" id="UP000183924">
    <property type="component" value="Unassembled WGS sequence"/>
</dbReference>
<dbReference type="InterPro" id="IPR011268">
    <property type="entry name" value="Purine_phosphorylase"/>
</dbReference>
<proteinExistence type="inferred from homology"/>
<protein>
    <recommendedName>
        <fullName evidence="5">Purine nucleoside phosphorylase</fullName>
        <ecNumber evidence="5">2.4.2.1</ecNumber>
    </recommendedName>
    <alternativeName>
        <fullName evidence="5">Inosine-guanosine phosphorylase</fullName>
    </alternativeName>
</protein>
<feature type="binding site" evidence="6">
    <location>
        <position position="213"/>
    </location>
    <ligand>
        <name>phosphate</name>
        <dbReference type="ChEBI" id="CHEBI:43474"/>
    </ligand>
</feature>
<evidence type="ECO:0000313" key="9">
    <source>
        <dbReference type="Proteomes" id="UP000183924"/>
    </source>
</evidence>
<dbReference type="Pfam" id="PF01048">
    <property type="entry name" value="PNP_UDP_1"/>
    <property type="match status" value="1"/>
</dbReference>
<dbReference type="OrthoDB" id="1523230at2"/>
<dbReference type="STRING" id="1225476.A1D18_01595"/>
<name>A0A1J8PKG2_9COXI</name>
<dbReference type="PIRSF" id="PIRSF000477">
    <property type="entry name" value="PurNPase"/>
    <property type="match status" value="1"/>
</dbReference>
<evidence type="ECO:0000256" key="4">
    <source>
        <dbReference type="ARBA" id="ARBA00022679"/>
    </source>
</evidence>
<comment type="similarity">
    <text evidence="2 5">Belongs to the PNP/MTAP phosphorylase family.</text>
</comment>
<dbReference type="CDD" id="cd09009">
    <property type="entry name" value="PNP-EcPNPII_like"/>
    <property type="match status" value="1"/>
</dbReference>